<accession>A0ABV9T5F8</accession>
<feature type="transmembrane region" description="Helical" evidence="1">
    <location>
        <begin position="106"/>
        <end position="125"/>
    </location>
</feature>
<dbReference type="RefSeq" id="WP_377067356.1">
    <property type="nucleotide sequence ID" value="NZ_JBHSJJ010000014.1"/>
</dbReference>
<proteinExistence type="predicted"/>
<keyword evidence="1" id="KW-1133">Transmembrane helix</keyword>
<evidence type="ECO:0000256" key="1">
    <source>
        <dbReference type="SAM" id="Phobius"/>
    </source>
</evidence>
<keyword evidence="1" id="KW-0812">Transmembrane</keyword>
<evidence type="ECO:0000313" key="3">
    <source>
        <dbReference type="Proteomes" id="UP001595818"/>
    </source>
</evidence>
<feature type="transmembrane region" description="Helical" evidence="1">
    <location>
        <begin position="6"/>
        <end position="27"/>
    </location>
</feature>
<dbReference type="Proteomes" id="UP001595818">
    <property type="component" value="Unassembled WGS sequence"/>
</dbReference>
<comment type="caution">
    <text evidence="2">The sequence shown here is derived from an EMBL/GenBank/DDBJ whole genome shotgun (WGS) entry which is preliminary data.</text>
</comment>
<reference evidence="3" key="1">
    <citation type="journal article" date="2019" name="Int. J. Syst. Evol. Microbiol.">
        <title>The Global Catalogue of Microorganisms (GCM) 10K type strain sequencing project: providing services to taxonomists for standard genome sequencing and annotation.</title>
        <authorList>
            <consortium name="The Broad Institute Genomics Platform"/>
            <consortium name="The Broad Institute Genome Sequencing Center for Infectious Disease"/>
            <person name="Wu L."/>
            <person name="Ma J."/>
        </authorList>
    </citation>
    <scope>NUCLEOTIDE SEQUENCE [LARGE SCALE GENOMIC DNA]</scope>
    <source>
        <strain evidence="3">CGMCC 4.7466</strain>
    </source>
</reference>
<keyword evidence="1" id="KW-0472">Membrane</keyword>
<gene>
    <name evidence="2" type="ORF">ACFPFU_19840</name>
</gene>
<dbReference type="InterPro" id="IPR025597">
    <property type="entry name" value="DUF4345"/>
</dbReference>
<keyword evidence="3" id="KW-1185">Reference proteome</keyword>
<sequence>MARFFFFTYLGLVVLAGAWGMIGYVNIEFKMLMELDLHSLDERSRINMLSQYRFLRGLEMGFGIWALTFRDEIFHHQKWNVLFLFAMGMGIFGRISSWLLDGSPNWPSMFFLFYEAIGWLIIFVHTRKTLSHAYR</sequence>
<evidence type="ECO:0000313" key="2">
    <source>
        <dbReference type="EMBL" id="MFC4873967.1"/>
    </source>
</evidence>
<feature type="transmembrane region" description="Helical" evidence="1">
    <location>
        <begin position="79"/>
        <end position="100"/>
    </location>
</feature>
<protein>
    <submittedName>
        <fullName evidence="2">DUF4345 family protein</fullName>
    </submittedName>
</protein>
<dbReference type="Pfam" id="PF14248">
    <property type="entry name" value="DUF4345"/>
    <property type="match status" value="1"/>
</dbReference>
<organism evidence="2 3">
    <name type="scientific">Negadavirga shengliensis</name>
    <dbReference type="NCBI Taxonomy" id="1389218"/>
    <lineage>
        <taxon>Bacteria</taxon>
        <taxon>Pseudomonadati</taxon>
        <taxon>Bacteroidota</taxon>
        <taxon>Cytophagia</taxon>
        <taxon>Cytophagales</taxon>
        <taxon>Cyclobacteriaceae</taxon>
        <taxon>Negadavirga</taxon>
    </lineage>
</organism>
<dbReference type="EMBL" id="JBHSJJ010000014">
    <property type="protein sequence ID" value="MFC4873967.1"/>
    <property type="molecule type" value="Genomic_DNA"/>
</dbReference>
<name>A0ABV9T5F8_9BACT</name>